<comment type="caution">
    <text evidence="1">The sequence shown here is derived from an EMBL/GenBank/DDBJ whole genome shotgun (WGS) entry which is preliminary data.</text>
</comment>
<proteinExistence type="predicted"/>
<evidence type="ECO:0000313" key="2">
    <source>
        <dbReference type="Proteomes" id="UP001497700"/>
    </source>
</evidence>
<sequence>MGSQCGNPDYIICEPGVQPDGFCCRPNTSCLFTAANTTLICCPGTHTCNMIKTIPCDISLQQSGAEVVTTVFNKPLPPCGTDCCPFGYHCNSEQGCQLNEDFNGLPPGAVAPSSQISSSTKTSTQSSASSATSQDNSEVTFTIAPEPKSSQPAEAPSGPTLSSGEIAAIAVGSAFGIAAVILLLYLIRRTHRSMKARRDGRQAQDASQLGNIDSPSTNNSKVAEYQPVEAHSHAIYELGG</sequence>
<reference evidence="1 2" key="1">
    <citation type="journal article" date="2022" name="New Phytol.">
        <title>Ecological generalism drives hyperdiversity of secondary metabolite gene clusters in xylarialean endophytes.</title>
        <authorList>
            <person name="Franco M.E.E."/>
            <person name="Wisecaver J.H."/>
            <person name="Arnold A.E."/>
            <person name="Ju Y.M."/>
            <person name="Slot J.C."/>
            <person name="Ahrendt S."/>
            <person name="Moore L.P."/>
            <person name="Eastman K.E."/>
            <person name="Scott K."/>
            <person name="Konkel Z."/>
            <person name="Mondo S.J."/>
            <person name="Kuo A."/>
            <person name="Hayes R.D."/>
            <person name="Haridas S."/>
            <person name="Andreopoulos B."/>
            <person name="Riley R."/>
            <person name="LaButti K."/>
            <person name="Pangilinan J."/>
            <person name="Lipzen A."/>
            <person name="Amirebrahimi M."/>
            <person name="Yan J."/>
            <person name="Adam C."/>
            <person name="Keymanesh K."/>
            <person name="Ng V."/>
            <person name="Louie K."/>
            <person name="Northen T."/>
            <person name="Drula E."/>
            <person name="Henrissat B."/>
            <person name="Hsieh H.M."/>
            <person name="Youens-Clark K."/>
            <person name="Lutzoni F."/>
            <person name="Miadlikowska J."/>
            <person name="Eastwood D.C."/>
            <person name="Hamelin R.C."/>
            <person name="Grigoriev I.V."/>
            <person name="U'Ren J.M."/>
        </authorList>
    </citation>
    <scope>NUCLEOTIDE SEQUENCE [LARGE SCALE GENOMIC DNA]</scope>
    <source>
        <strain evidence="1 2">CBS 119005</strain>
    </source>
</reference>
<keyword evidence="2" id="KW-1185">Reference proteome</keyword>
<protein>
    <submittedName>
        <fullName evidence="1">Uncharacterized protein</fullName>
    </submittedName>
</protein>
<evidence type="ECO:0000313" key="1">
    <source>
        <dbReference type="EMBL" id="KAI4859574.1"/>
    </source>
</evidence>
<gene>
    <name evidence="1" type="ORF">F4820DRAFT_466761</name>
</gene>
<name>A0ACB9YKV5_9PEZI</name>
<dbReference type="Proteomes" id="UP001497700">
    <property type="component" value="Unassembled WGS sequence"/>
</dbReference>
<dbReference type="EMBL" id="MU393625">
    <property type="protein sequence ID" value="KAI4859574.1"/>
    <property type="molecule type" value="Genomic_DNA"/>
</dbReference>
<organism evidence="1 2">
    <name type="scientific">Hypoxylon rubiginosum</name>
    <dbReference type="NCBI Taxonomy" id="110542"/>
    <lineage>
        <taxon>Eukaryota</taxon>
        <taxon>Fungi</taxon>
        <taxon>Dikarya</taxon>
        <taxon>Ascomycota</taxon>
        <taxon>Pezizomycotina</taxon>
        <taxon>Sordariomycetes</taxon>
        <taxon>Xylariomycetidae</taxon>
        <taxon>Xylariales</taxon>
        <taxon>Hypoxylaceae</taxon>
        <taxon>Hypoxylon</taxon>
    </lineage>
</organism>
<accession>A0ACB9YKV5</accession>